<keyword evidence="2" id="KW-1185">Reference proteome</keyword>
<gene>
    <name evidence="1" type="ORF">KUTeg_007725</name>
</gene>
<evidence type="ECO:0000313" key="2">
    <source>
        <dbReference type="Proteomes" id="UP001217089"/>
    </source>
</evidence>
<reference evidence="1 2" key="1">
    <citation type="submission" date="2022-12" db="EMBL/GenBank/DDBJ databases">
        <title>Chromosome-level genome of Tegillarca granosa.</title>
        <authorList>
            <person name="Kim J."/>
        </authorList>
    </citation>
    <scope>NUCLEOTIDE SEQUENCE [LARGE SCALE GENOMIC DNA]</scope>
    <source>
        <strain evidence="1">Teg-2019</strain>
        <tissue evidence="1">Adductor muscle</tissue>
    </source>
</reference>
<evidence type="ECO:0000313" key="1">
    <source>
        <dbReference type="EMBL" id="KAJ8315575.1"/>
    </source>
</evidence>
<dbReference type="PANTHER" id="PTHR33480">
    <property type="entry name" value="SET DOMAIN-CONTAINING PROTEIN-RELATED"/>
    <property type="match status" value="1"/>
</dbReference>
<protein>
    <submittedName>
        <fullName evidence="1">Uncharacterized protein</fullName>
    </submittedName>
</protein>
<name>A0ABQ9FE40_TEGGR</name>
<comment type="caution">
    <text evidence="1">The sequence shown here is derived from an EMBL/GenBank/DDBJ whole genome shotgun (WGS) entry which is preliminary data.</text>
</comment>
<dbReference type="EMBL" id="JARBDR010000337">
    <property type="protein sequence ID" value="KAJ8315575.1"/>
    <property type="molecule type" value="Genomic_DNA"/>
</dbReference>
<dbReference type="Proteomes" id="UP001217089">
    <property type="component" value="Unassembled WGS sequence"/>
</dbReference>
<organism evidence="1 2">
    <name type="scientific">Tegillarca granosa</name>
    <name type="common">Malaysian cockle</name>
    <name type="synonym">Anadara granosa</name>
    <dbReference type="NCBI Taxonomy" id="220873"/>
    <lineage>
        <taxon>Eukaryota</taxon>
        <taxon>Metazoa</taxon>
        <taxon>Spiralia</taxon>
        <taxon>Lophotrochozoa</taxon>
        <taxon>Mollusca</taxon>
        <taxon>Bivalvia</taxon>
        <taxon>Autobranchia</taxon>
        <taxon>Pteriomorphia</taxon>
        <taxon>Arcoida</taxon>
        <taxon>Arcoidea</taxon>
        <taxon>Arcidae</taxon>
        <taxon>Tegillarca</taxon>
    </lineage>
</organism>
<sequence>MEKNYLNTNNKWRRTILIPTTKGKELSLSQSVDTYAVNNKKIILQSNTAYVNGERVSDKEHACVFCKELDKRISRHLWNVHKKEKAIKKLFDLSEKETSKELDRLRLLGDYNHNIEVLKRNKGLFIVPRHSSTVDDEKYNTTIFCHAYTVRASF</sequence>
<dbReference type="PANTHER" id="PTHR33480:SF1">
    <property type="entry name" value="TYR RECOMBINASE DOMAIN-CONTAINING PROTEIN"/>
    <property type="match status" value="1"/>
</dbReference>
<accession>A0ABQ9FE40</accession>
<proteinExistence type="predicted"/>